<reference evidence="5 6" key="1">
    <citation type="journal article" date="2013" name="Mar. Genomics">
        <title>Expression of sulfatases in Rhodopirellula baltica and the diversity of sulfatases in the genus Rhodopirellula.</title>
        <authorList>
            <person name="Wegner C.E."/>
            <person name="Richter-Heitmann T."/>
            <person name="Klindworth A."/>
            <person name="Klockow C."/>
            <person name="Richter M."/>
            <person name="Achstetter T."/>
            <person name="Glockner F.O."/>
            <person name="Harder J."/>
        </authorList>
    </citation>
    <scope>NUCLEOTIDE SEQUENCE [LARGE SCALE GENOMIC DNA]</scope>
    <source>
        <strain evidence="5 6">SM41</strain>
    </source>
</reference>
<sequence length="217" mass="24299">MITSDIKSKIDKIWAAFRTGGIPNPLDVIEQITYLLFVKRLEDLHILEEDKANRTKKPMADYLLSNETRASGVGRRSEMVRNVAGLFDRPEGYRARADPKSPSRVVAAERMYRFGDDRKPRGAVDQSPQPTDASRLPTNSVDELPEEASSACYPTCQPAGDELSSPAARSTRVDRREGSRCRRTESVLIGTNVLVRRAVTGTESDRDACEWARLWDS</sequence>
<comment type="caution">
    <text evidence="5">The sequence shown here is derived from an EMBL/GenBank/DDBJ whole genome shotgun (WGS) entry which is preliminary data.</text>
</comment>
<dbReference type="GO" id="GO:0009307">
    <property type="term" value="P:DNA restriction-modification system"/>
    <property type="evidence" value="ECO:0007669"/>
    <property type="project" value="UniProtKB-KW"/>
</dbReference>
<dbReference type="Gene3D" id="1.20.1260.30">
    <property type="match status" value="1"/>
</dbReference>
<feature type="compositionally biased region" description="Basic and acidic residues" evidence="3">
    <location>
        <begin position="171"/>
        <end position="180"/>
    </location>
</feature>
<dbReference type="SUPFAM" id="SSF53335">
    <property type="entry name" value="S-adenosyl-L-methionine-dependent methyltransferases"/>
    <property type="match status" value="1"/>
</dbReference>
<dbReference type="InterPro" id="IPR029063">
    <property type="entry name" value="SAM-dependent_MTases_sf"/>
</dbReference>
<evidence type="ECO:0000256" key="2">
    <source>
        <dbReference type="ARBA" id="ARBA00022747"/>
    </source>
</evidence>
<dbReference type="EMBL" id="ANOH01000179">
    <property type="protein sequence ID" value="EMI56012.1"/>
    <property type="molecule type" value="Genomic_DNA"/>
</dbReference>
<dbReference type="RefSeq" id="WP_008678417.1">
    <property type="nucleotide sequence ID" value="NZ_ANOH01000179.1"/>
</dbReference>
<evidence type="ECO:0000313" key="6">
    <source>
        <dbReference type="Proteomes" id="UP000011885"/>
    </source>
</evidence>
<accession>M5U3I0</accession>
<dbReference type="AlphaFoldDB" id="M5U3I0"/>
<dbReference type="PATRIC" id="fig|1263870.3.peg.2712"/>
<dbReference type="Pfam" id="PF12161">
    <property type="entry name" value="HsdM_N"/>
    <property type="match status" value="1"/>
</dbReference>
<feature type="domain" description="N6 adenine-specific DNA methyltransferase N-terminal" evidence="4">
    <location>
        <begin position="6"/>
        <end position="55"/>
    </location>
</feature>
<evidence type="ECO:0000256" key="1">
    <source>
        <dbReference type="ARBA" id="ARBA00006594"/>
    </source>
</evidence>
<evidence type="ECO:0000259" key="4">
    <source>
        <dbReference type="Pfam" id="PF12161"/>
    </source>
</evidence>
<keyword evidence="2" id="KW-0680">Restriction system</keyword>
<keyword evidence="6" id="KW-1185">Reference proteome</keyword>
<dbReference type="InterPro" id="IPR022749">
    <property type="entry name" value="D12N6_MeTrfase_N"/>
</dbReference>
<protein>
    <recommendedName>
        <fullName evidence="4">N6 adenine-specific DNA methyltransferase N-terminal domain-containing protein</fullName>
    </recommendedName>
</protein>
<dbReference type="OrthoDB" id="9814572at2"/>
<evidence type="ECO:0000256" key="3">
    <source>
        <dbReference type="SAM" id="MobiDB-lite"/>
    </source>
</evidence>
<feature type="region of interest" description="Disordered" evidence="3">
    <location>
        <begin position="157"/>
        <end position="180"/>
    </location>
</feature>
<comment type="similarity">
    <text evidence="1">Belongs to the N(4)/N(6)-methyltransferase family.</text>
</comment>
<dbReference type="Proteomes" id="UP000011885">
    <property type="component" value="Unassembled WGS sequence"/>
</dbReference>
<proteinExistence type="inferred from homology"/>
<feature type="compositionally biased region" description="Polar residues" evidence="3">
    <location>
        <begin position="126"/>
        <end position="141"/>
    </location>
</feature>
<gene>
    <name evidence="5" type="ORF">RSSM_02549</name>
</gene>
<feature type="region of interest" description="Disordered" evidence="3">
    <location>
        <begin position="116"/>
        <end position="145"/>
    </location>
</feature>
<organism evidence="5 6">
    <name type="scientific">Rhodopirellula sallentina SM41</name>
    <dbReference type="NCBI Taxonomy" id="1263870"/>
    <lineage>
        <taxon>Bacteria</taxon>
        <taxon>Pseudomonadati</taxon>
        <taxon>Planctomycetota</taxon>
        <taxon>Planctomycetia</taxon>
        <taxon>Pirellulales</taxon>
        <taxon>Pirellulaceae</taxon>
        <taxon>Rhodopirellula</taxon>
    </lineage>
</organism>
<dbReference type="InterPro" id="IPR038333">
    <property type="entry name" value="T1MK-like_N_sf"/>
</dbReference>
<name>M5U3I0_9BACT</name>
<evidence type="ECO:0000313" key="5">
    <source>
        <dbReference type="EMBL" id="EMI56012.1"/>
    </source>
</evidence>